<evidence type="ECO:0000313" key="4">
    <source>
        <dbReference type="Proteomes" id="UP000182312"/>
    </source>
</evidence>
<accession>A0A1I0TAX2</accession>
<dbReference type="EMBL" id="FOJO01000006">
    <property type="protein sequence ID" value="SFA48889.1"/>
    <property type="molecule type" value="Genomic_DNA"/>
</dbReference>
<dbReference type="Gene3D" id="3.10.450.160">
    <property type="entry name" value="inner membrane protein cigr"/>
    <property type="match status" value="1"/>
</dbReference>
<dbReference type="AlphaFoldDB" id="A0A1I0TAX2"/>
<keyword evidence="2" id="KW-0732">Signal</keyword>
<reference evidence="3 4" key="1">
    <citation type="submission" date="2016-10" db="EMBL/GenBank/DDBJ databases">
        <authorList>
            <person name="de Groot N.N."/>
        </authorList>
    </citation>
    <scope>NUCLEOTIDE SEQUENCE [LARGE SCALE GENOMIC DNA]</scope>
    <source>
        <strain evidence="3 4">CGMCC 1.6117</strain>
    </source>
</reference>
<proteinExistence type="predicted"/>
<feature type="chain" id="PRO_5010231335" description="Regulator RcnB of Ni and Co efflux" evidence="2">
    <location>
        <begin position="24"/>
        <end position="142"/>
    </location>
</feature>
<feature type="compositionally biased region" description="Basic and acidic residues" evidence="1">
    <location>
        <begin position="24"/>
        <end position="52"/>
    </location>
</feature>
<feature type="region of interest" description="Disordered" evidence="1">
    <location>
        <begin position="20"/>
        <end position="56"/>
    </location>
</feature>
<evidence type="ECO:0000256" key="2">
    <source>
        <dbReference type="SAM" id="SignalP"/>
    </source>
</evidence>
<evidence type="ECO:0000313" key="3">
    <source>
        <dbReference type="EMBL" id="SFA48889.1"/>
    </source>
</evidence>
<protein>
    <recommendedName>
        <fullName evidence="5">Regulator RcnB of Ni and Co efflux</fullName>
    </recommendedName>
</protein>
<dbReference type="Proteomes" id="UP000182312">
    <property type="component" value="Unassembled WGS sequence"/>
</dbReference>
<gene>
    <name evidence="3" type="ORF">SAMN04487972_10675</name>
</gene>
<feature type="signal peptide" evidence="2">
    <location>
        <begin position="1"/>
        <end position="23"/>
    </location>
</feature>
<dbReference type="OrthoDB" id="7666115at2"/>
<evidence type="ECO:0008006" key="5">
    <source>
        <dbReference type="Google" id="ProtNLM"/>
    </source>
</evidence>
<evidence type="ECO:0000256" key="1">
    <source>
        <dbReference type="SAM" id="MobiDB-lite"/>
    </source>
</evidence>
<organism evidence="3 4">
    <name type="scientific">Paracoccus halophilus</name>
    <dbReference type="NCBI Taxonomy" id="376733"/>
    <lineage>
        <taxon>Bacteria</taxon>
        <taxon>Pseudomonadati</taxon>
        <taxon>Pseudomonadota</taxon>
        <taxon>Alphaproteobacteria</taxon>
        <taxon>Rhodobacterales</taxon>
        <taxon>Paracoccaceae</taxon>
        <taxon>Paracoccus</taxon>
    </lineage>
</organism>
<name>A0A1I0TAX2_9RHOB</name>
<dbReference type="RefSeq" id="WP_052081317.1">
    <property type="nucleotide sequence ID" value="NZ_FOJO01000006.1"/>
</dbReference>
<sequence length="142" mass="16829">MKRAIRLAVLLAMTTSLTMPAAADEGRGKGHRKDRGDRHEQRERREHRDQRAWRAGCPPGLVRQNRACLPPGQVRRYDRDHRPHRGEVLRIGDYRPVDDLARYNLERRRGWNYYRDNDRIYRVDSDTRKVLAVLELIQAFSD</sequence>